<gene>
    <name evidence="1" type="ORF">GOMPHAMPRED_004478</name>
</gene>
<keyword evidence="2" id="KW-1185">Reference proteome</keyword>
<evidence type="ECO:0000313" key="1">
    <source>
        <dbReference type="EMBL" id="CAF9927714.1"/>
    </source>
</evidence>
<reference evidence="1" key="1">
    <citation type="submission" date="2021-03" db="EMBL/GenBank/DDBJ databases">
        <authorList>
            <person name="Tagirdzhanova G."/>
        </authorList>
    </citation>
    <scope>NUCLEOTIDE SEQUENCE</scope>
</reference>
<protein>
    <submittedName>
        <fullName evidence="1">Uncharacterized protein</fullName>
    </submittedName>
</protein>
<dbReference type="OrthoDB" id="4510061at2759"/>
<accession>A0A8H3IUY7</accession>
<name>A0A8H3IUY7_9LECA</name>
<evidence type="ECO:0000313" key="2">
    <source>
        <dbReference type="Proteomes" id="UP000664169"/>
    </source>
</evidence>
<dbReference type="AlphaFoldDB" id="A0A8H3IUY7"/>
<sequence>MAEEWMDLARALRVTENLNQFSNFLQQVAEAQMAVPESQAQAQGYVLLQEYHEQARAMAASPANTNMPATVNDNEARRQLQRSIRTAIYVQLGQLTRNRIMLDSTARRFKAYRLVSDVKAVMRWVDQRAHLLQGQEPGQQHIAALAEIDAALQQELAGNTDQKAYDELRARDEVAGFWMAEMASLQTLLGYIQGELTE</sequence>
<dbReference type="Proteomes" id="UP000664169">
    <property type="component" value="Unassembled WGS sequence"/>
</dbReference>
<organism evidence="1 2">
    <name type="scientific">Gomphillus americanus</name>
    <dbReference type="NCBI Taxonomy" id="1940652"/>
    <lineage>
        <taxon>Eukaryota</taxon>
        <taxon>Fungi</taxon>
        <taxon>Dikarya</taxon>
        <taxon>Ascomycota</taxon>
        <taxon>Pezizomycotina</taxon>
        <taxon>Lecanoromycetes</taxon>
        <taxon>OSLEUM clade</taxon>
        <taxon>Ostropomycetidae</taxon>
        <taxon>Ostropales</taxon>
        <taxon>Graphidaceae</taxon>
        <taxon>Gomphilloideae</taxon>
        <taxon>Gomphillus</taxon>
    </lineage>
</organism>
<comment type="caution">
    <text evidence="1">The sequence shown here is derived from an EMBL/GenBank/DDBJ whole genome shotgun (WGS) entry which is preliminary data.</text>
</comment>
<proteinExistence type="predicted"/>
<dbReference type="EMBL" id="CAJPDQ010000027">
    <property type="protein sequence ID" value="CAF9927714.1"/>
    <property type="molecule type" value="Genomic_DNA"/>
</dbReference>